<dbReference type="AlphaFoldDB" id="A0A4S2F3P7"/>
<dbReference type="InterPro" id="IPR029044">
    <property type="entry name" value="Nucleotide-diphossugar_trans"/>
</dbReference>
<evidence type="ECO:0000259" key="2">
    <source>
        <dbReference type="Pfam" id="PF00535"/>
    </source>
</evidence>
<sequence length="227" mass="25196">MNILAVVPAYNEEESLEATVDGLKAACPWIDVLIINDGSRDRTGEICDARGYNHLDMPVNCGLTSGFQAGMKYALRNGYDAVVQFDADGQHLPDYIAPMAKAMEDQQADIVIASRFLEGERGRSLRHVGNALISWLIRITTGVTITDPTSGMRMFSKDMFDPYATGMDIGPEPDAVALLIRKRGAKVIEVPAQMRDRMAGESYLKPTKAILYMARTCLNILLFQWFR</sequence>
<reference evidence="3 4" key="1">
    <citation type="submission" date="2019-04" db="EMBL/GenBank/DDBJ databases">
        <title>Microbes associate with the intestines of laboratory mice.</title>
        <authorList>
            <person name="Navarre W."/>
            <person name="Wong E."/>
            <person name="Huang K."/>
            <person name="Tropini C."/>
            <person name="Ng K."/>
            <person name="Yu B."/>
        </authorList>
    </citation>
    <scope>NUCLEOTIDE SEQUENCE [LARGE SCALE GENOMIC DNA]</scope>
    <source>
        <strain evidence="3 4">NM07_P-09</strain>
    </source>
</reference>
<dbReference type="Proteomes" id="UP000310263">
    <property type="component" value="Unassembled WGS sequence"/>
</dbReference>
<dbReference type="PANTHER" id="PTHR48090">
    <property type="entry name" value="UNDECAPRENYL-PHOSPHATE 4-DEOXY-4-FORMAMIDO-L-ARABINOSE TRANSFERASE-RELATED"/>
    <property type="match status" value="1"/>
</dbReference>
<name>A0A4S2F3P7_9ACTN</name>
<accession>A0A4S2F3P7</accession>
<dbReference type="PANTHER" id="PTHR48090:SF7">
    <property type="entry name" value="RFBJ PROTEIN"/>
    <property type="match status" value="1"/>
</dbReference>
<dbReference type="Pfam" id="PF00535">
    <property type="entry name" value="Glycos_transf_2"/>
    <property type="match status" value="1"/>
</dbReference>
<dbReference type="RefSeq" id="WP_136012966.1">
    <property type="nucleotide sequence ID" value="NZ_SRYE01000004.1"/>
</dbReference>
<dbReference type="InterPro" id="IPR001173">
    <property type="entry name" value="Glyco_trans_2-like"/>
</dbReference>
<protein>
    <submittedName>
        <fullName evidence="3">Glycosyltransferase family 2 protein</fullName>
    </submittedName>
</protein>
<dbReference type="SUPFAM" id="SSF53448">
    <property type="entry name" value="Nucleotide-diphospho-sugar transferases"/>
    <property type="match status" value="1"/>
</dbReference>
<evidence type="ECO:0000256" key="1">
    <source>
        <dbReference type="ARBA" id="ARBA00006739"/>
    </source>
</evidence>
<organism evidence="3 4">
    <name type="scientific">Muricaecibacterium torontonense</name>
    <dbReference type="NCBI Taxonomy" id="3032871"/>
    <lineage>
        <taxon>Bacteria</taxon>
        <taxon>Bacillati</taxon>
        <taxon>Actinomycetota</taxon>
        <taxon>Coriobacteriia</taxon>
        <taxon>Coriobacteriales</taxon>
        <taxon>Atopobiaceae</taxon>
        <taxon>Muricaecibacterium</taxon>
    </lineage>
</organism>
<comment type="caution">
    <text evidence="3">The sequence shown here is derived from an EMBL/GenBank/DDBJ whole genome shotgun (WGS) entry which is preliminary data.</text>
</comment>
<feature type="domain" description="Glycosyltransferase 2-like" evidence="2">
    <location>
        <begin position="6"/>
        <end position="161"/>
    </location>
</feature>
<dbReference type="EMBL" id="SRYE01000004">
    <property type="protein sequence ID" value="TGY61834.1"/>
    <property type="molecule type" value="Genomic_DNA"/>
</dbReference>
<comment type="similarity">
    <text evidence="1">Belongs to the glycosyltransferase 2 family.</text>
</comment>
<keyword evidence="4" id="KW-1185">Reference proteome</keyword>
<dbReference type="Gene3D" id="3.90.550.10">
    <property type="entry name" value="Spore Coat Polysaccharide Biosynthesis Protein SpsA, Chain A"/>
    <property type="match status" value="1"/>
</dbReference>
<proteinExistence type="inferred from homology"/>
<dbReference type="InterPro" id="IPR050256">
    <property type="entry name" value="Glycosyltransferase_2"/>
</dbReference>
<gene>
    <name evidence="3" type="ORF">E5334_07505</name>
</gene>
<dbReference type="CDD" id="cd04179">
    <property type="entry name" value="DPM_DPG-synthase_like"/>
    <property type="match status" value="1"/>
</dbReference>
<evidence type="ECO:0000313" key="4">
    <source>
        <dbReference type="Proteomes" id="UP000310263"/>
    </source>
</evidence>
<dbReference type="OrthoDB" id="9810303at2"/>
<evidence type="ECO:0000313" key="3">
    <source>
        <dbReference type="EMBL" id="TGY61834.1"/>
    </source>
</evidence>